<dbReference type="PANTHER" id="PTHR11360">
    <property type="entry name" value="MONOCARBOXYLATE TRANSPORTER"/>
    <property type="match status" value="1"/>
</dbReference>
<dbReference type="EMBL" id="JAPWDV010000001">
    <property type="protein sequence ID" value="KAJ6225160.1"/>
    <property type="molecule type" value="Genomic_DNA"/>
</dbReference>
<feature type="domain" description="Rho-GAP" evidence="6">
    <location>
        <begin position="432"/>
        <end position="634"/>
    </location>
</feature>
<feature type="compositionally biased region" description="Gly residues" evidence="3">
    <location>
        <begin position="10"/>
        <end position="20"/>
    </location>
</feature>
<name>A0A9Q0RSY0_BLOTA</name>
<dbReference type="GO" id="GO:0046872">
    <property type="term" value="F:metal ion binding"/>
    <property type="evidence" value="ECO:0007669"/>
    <property type="project" value="UniProtKB-KW"/>
</dbReference>
<dbReference type="GO" id="GO:0007165">
    <property type="term" value="P:signal transduction"/>
    <property type="evidence" value="ECO:0007669"/>
    <property type="project" value="InterPro"/>
</dbReference>
<dbReference type="Pfam" id="PF07690">
    <property type="entry name" value="MFS_1"/>
    <property type="match status" value="1"/>
</dbReference>
<dbReference type="Gene3D" id="3.30.60.20">
    <property type="match status" value="1"/>
</dbReference>
<feature type="compositionally biased region" description="Low complexity" evidence="3">
    <location>
        <begin position="21"/>
        <end position="32"/>
    </location>
</feature>
<dbReference type="InterPro" id="IPR050327">
    <property type="entry name" value="Proton-linked_MCT"/>
</dbReference>
<dbReference type="SUPFAM" id="SSF48350">
    <property type="entry name" value="GTPase activation domain, GAP"/>
    <property type="match status" value="1"/>
</dbReference>
<feature type="transmembrane region" description="Helical" evidence="4">
    <location>
        <begin position="838"/>
        <end position="860"/>
    </location>
</feature>
<sequence length="1186" mass="130598">MSNISISSSAGGGGGGGDTSTGGANSTTGSVTSSQISIITDSYINPRVHFSDSIEDDQCAFNSGQWQTSTFPSNQNSEFVSNVGSSTTGTNINYDYRPRAASSATGTIHAEYEPQETVRYSPHYLCPQEGFISSMSRSSPSSPAGSNISIVGSLNTCKSKLGSCSPGPSWKIRNTRFSKRRGQERSTDRERQHSVCSDSETDSISGGMVIEELYLSTPTTKKWSLPLPIVTRSSESDSASSSWSARSADEATEDERSPIPSPSASTHSGDVDYYGGLDQTVGSSTSYVPEPSSNSLKTIEMETRKLAIKAKQTEEFAYHTKNVQRIAIETSDSHMNASGDDETPSRGGVTEKSSKDKSKKQRKKRSRAAESHRFQRMKTTNYGRCKICDAYVYFWGLECNQCQLICHKKCVKKMAIMCPKAPLPPRCGILNIDLESLPNEEKVPVLVIKCTNEIERRSITRPGIYRMAGVVSRVEKLLKSFESGPHLIDLSDVNANDLTSVLKIYLRELKDPLISNNIYKEIIDIGRIYRCDEQLAIDCMDSEPFTDMIKKCRVAVSKLASHRYATLRHMMLHLNQVASCHELNNMTAGALGIIFAPTIFRPRDNINDLFVEVFEAAPQARVIELLIRYADTIFEAEHSDMVAKVLKECSTPENENENNILDDDDEYQYGSSKGAMYQRSPPLSPNPNTISSELNLFSNTNVTASIGGTLCGQYYSKSEQTLQLIHHKEEKLKPDGGWGWVIVISSLVICSMCDGYTYSMNQFYNQFLIEYQQSESITSIYCSVMTCSIMAISPFASGMITVYGSGPVSILGSIMATLGIVLSVFLDKSLWFQVLTIGLLAGCGIGIVFISQVIVVAYWFDKKVAIATGIAECGSGFGMAIFAIVVNGLINLYGWRGAQLILAGLMSICIAFSTMHCQPTKTISCSWRQCFSCQKLRTVLKETINFRLLVTHGRFALFVLSNIILNFCFFEPIVVTSDRIKRTRMGTESDAANLMVYFGIANGIGRILFGGVATCSIISQMLLYIICTTVMGFFVILTNVANNIATMSCFYFGIGLFYGGNVCLCSVVLIHMLGHENMANAYSIVTFFDGFASLIGPPILNQFVDKNRNKDEESSNVDIYSNIIMISGVLTILSAMMLLCNKFVNVEDTGKLNHELVEPSEKIEKSSESPILDLWVKKATPKTIQE</sequence>
<feature type="transmembrane region" description="Helical" evidence="4">
    <location>
        <begin position="1119"/>
        <end position="1139"/>
    </location>
</feature>
<dbReference type="CDD" id="cd17352">
    <property type="entry name" value="MFS_MCT_SLC16"/>
    <property type="match status" value="1"/>
</dbReference>
<feature type="transmembrane region" description="Helical" evidence="4">
    <location>
        <begin position="994"/>
        <end position="1011"/>
    </location>
</feature>
<feature type="transmembrane region" description="Helical" evidence="4">
    <location>
        <begin position="780"/>
        <end position="802"/>
    </location>
</feature>
<feature type="transmembrane region" description="Helical" evidence="4">
    <location>
        <begin position="955"/>
        <end position="974"/>
    </location>
</feature>
<feature type="transmembrane region" description="Helical" evidence="4">
    <location>
        <begin position="737"/>
        <end position="759"/>
    </location>
</feature>
<dbReference type="CDD" id="cd20816">
    <property type="entry name" value="C1_GMIP-like"/>
    <property type="match status" value="1"/>
</dbReference>
<evidence type="ECO:0000256" key="2">
    <source>
        <dbReference type="ARBA" id="ARBA00022833"/>
    </source>
</evidence>
<dbReference type="SUPFAM" id="SSF57889">
    <property type="entry name" value="Cysteine-rich domain"/>
    <property type="match status" value="1"/>
</dbReference>
<feature type="domain" description="Phorbol-ester/DAG-type" evidence="5">
    <location>
        <begin position="371"/>
        <end position="418"/>
    </location>
</feature>
<evidence type="ECO:0000256" key="1">
    <source>
        <dbReference type="ARBA" id="ARBA00022723"/>
    </source>
</evidence>
<reference evidence="7" key="1">
    <citation type="submission" date="2022-12" db="EMBL/GenBank/DDBJ databases">
        <title>Genome assemblies of Blomia tropicalis.</title>
        <authorList>
            <person name="Cui Y."/>
        </authorList>
    </citation>
    <scope>NUCLEOTIDE SEQUENCE</scope>
    <source>
        <tissue evidence="7">Adult mites</tissue>
    </source>
</reference>
<feature type="transmembrane region" description="Helical" evidence="4">
    <location>
        <begin position="866"/>
        <end position="890"/>
    </location>
</feature>
<dbReference type="InterPro" id="IPR036259">
    <property type="entry name" value="MFS_trans_sf"/>
</dbReference>
<dbReference type="Gene3D" id="1.20.1250.20">
    <property type="entry name" value="MFS general substrate transporter like domains"/>
    <property type="match status" value="2"/>
</dbReference>
<dbReference type="SMART" id="SM00324">
    <property type="entry name" value="RhoGAP"/>
    <property type="match status" value="1"/>
</dbReference>
<keyword evidence="2" id="KW-0862">Zinc</keyword>
<proteinExistence type="predicted"/>
<dbReference type="Proteomes" id="UP001142055">
    <property type="component" value="Chromosome 1"/>
</dbReference>
<evidence type="ECO:0000313" key="7">
    <source>
        <dbReference type="EMBL" id="KAJ6225160.1"/>
    </source>
</evidence>
<dbReference type="Pfam" id="PF00130">
    <property type="entry name" value="C1_1"/>
    <property type="match status" value="1"/>
</dbReference>
<evidence type="ECO:0000256" key="4">
    <source>
        <dbReference type="SAM" id="Phobius"/>
    </source>
</evidence>
<dbReference type="PROSITE" id="PS00479">
    <property type="entry name" value="ZF_DAG_PE_1"/>
    <property type="match status" value="1"/>
</dbReference>
<evidence type="ECO:0000313" key="8">
    <source>
        <dbReference type="Proteomes" id="UP001142055"/>
    </source>
</evidence>
<dbReference type="GO" id="GO:0008028">
    <property type="term" value="F:monocarboxylic acid transmembrane transporter activity"/>
    <property type="evidence" value="ECO:0007669"/>
    <property type="project" value="TreeGrafter"/>
</dbReference>
<dbReference type="Gene3D" id="1.10.555.10">
    <property type="entry name" value="Rho GTPase activation protein"/>
    <property type="match status" value="1"/>
</dbReference>
<feature type="compositionally biased region" description="Basic and acidic residues" evidence="3">
    <location>
        <begin position="181"/>
        <end position="193"/>
    </location>
</feature>
<feature type="transmembrane region" description="Helical" evidence="4">
    <location>
        <begin position="897"/>
        <end position="915"/>
    </location>
</feature>
<feature type="compositionally biased region" description="Polar residues" evidence="3">
    <location>
        <begin position="194"/>
        <end position="203"/>
    </location>
</feature>
<feature type="region of interest" description="Disordered" evidence="3">
    <location>
        <begin position="1"/>
        <end position="32"/>
    </location>
</feature>
<keyword evidence="4" id="KW-0812">Transmembrane</keyword>
<dbReference type="Pfam" id="PF00620">
    <property type="entry name" value="RhoGAP"/>
    <property type="match status" value="1"/>
</dbReference>
<dbReference type="AlphaFoldDB" id="A0A9Q0RSY0"/>
<feature type="compositionally biased region" description="Low complexity" evidence="3">
    <location>
        <begin position="233"/>
        <end position="246"/>
    </location>
</feature>
<evidence type="ECO:0000256" key="3">
    <source>
        <dbReference type="SAM" id="MobiDB-lite"/>
    </source>
</evidence>
<feature type="region of interest" description="Disordered" evidence="3">
    <location>
        <begin position="233"/>
        <end position="298"/>
    </location>
</feature>
<dbReference type="SMART" id="SM00109">
    <property type="entry name" value="C1"/>
    <property type="match status" value="1"/>
</dbReference>
<dbReference type="InterPro" id="IPR011701">
    <property type="entry name" value="MFS"/>
</dbReference>
<dbReference type="PROSITE" id="PS50081">
    <property type="entry name" value="ZF_DAG_PE_2"/>
    <property type="match status" value="1"/>
</dbReference>
<feature type="transmembrane region" description="Helical" evidence="4">
    <location>
        <begin position="1017"/>
        <end position="1037"/>
    </location>
</feature>
<keyword evidence="1" id="KW-0479">Metal-binding</keyword>
<feature type="transmembrane region" description="Helical" evidence="4">
    <location>
        <begin position="1079"/>
        <end position="1099"/>
    </location>
</feature>
<feature type="compositionally biased region" description="Polar residues" evidence="3">
    <location>
        <begin position="280"/>
        <end position="297"/>
    </location>
</feature>
<evidence type="ECO:0000259" key="5">
    <source>
        <dbReference type="PROSITE" id="PS50081"/>
    </source>
</evidence>
<feature type="transmembrane region" description="Helical" evidence="4">
    <location>
        <begin position="1049"/>
        <end position="1073"/>
    </location>
</feature>
<gene>
    <name evidence="7" type="ORF">RDWZM_003705</name>
</gene>
<feature type="compositionally biased region" description="Basic residues" evidence="3">
    <location>
        <begin position="357"/>
        <end position="366"/>
    </location>
</feature>
<keyword evidence="4" id="KW-1133">Transmembrane helix</keyword>
<feature type="region of interest" description="Disordered" evidence="3">
    <location>
        <begin position="329"/>
        <end position="373"/>
    </location>
</feature>
<accession>A0A9Q0RSY0</accession>
<protein>
    <submittedName>
        <fullName evidence="7">Uncharacterized protein</fullName>
    </submittedName>
</protein>
<dbReference type="InterPro" id="IPR008936">
    <property type="entry name" value="Rho_GTPase_activation_prot"/>
</dbReference>
<dbReference type="PANTHER" id="PTHR11360:SF284">
    <property type="entry name" value="EG:103B4.3 PROTEIN-RELATED"/>
    <property type="match status" value="1"/>
</dbReference>
<comment type="caution">
    <text evidence="7">The sequence shown here is derived from an EMBL/GenBank/DDBJ whole genome shotgun (WGS) entry which is preliminary data.</text>
</comment>
<dbReference type="InterPro" id="IPR000198">
    <property type="entry name" value="RhoGAP_dom"/>
</dbReference>
<feature type="transmembrane region" description="Helical" evidence="4">
    <location>
        <begin position="808"/>
        <end position="826"/>
    </location>
</feature>
<evidence type="ECO:0000259" key="6">
    <source>
        <dbReference type="PROSITE" id="PS50238"/>
    </source>
</evidence>
<keyword evidence="8" id="KW-1185">Reference proteome</keyword>
<dbReference type="SUPFAM" id="SSF103473">
    <property type="entry name" value="MFS general substrate transporter"/>
    <property type="match status" value="1"/>
</dbReference>
<dbReference type="PROSITE" id="PS50238">
    <property type="entry name" value="RHOGAP"/>
    <property type="match status" value="1"/>
</dbReference>
<keyword evidence="4" id="KW-0472">Membrane</keyword>
<dbReference type="InterPro" id="IPR002219">
    <property type="entry name" value="PKC_DAG/PE"/>
</dbReference>
<organism evidence="7 8">
    <name type="scientific">Blomia tropicalis</name>
    <name type="common">Mite</name>
    <dbReference type="NCBI Taxonomy" id="40697"/>
    <lineage>
        <taxon>Eukaryota</taxon>
        <taxon>Metazoa</taxon>
        <taxon>Ecdysozoa</taxon>
        <taxon>Arthropoda</taxon>
        <taxon>Chelicerata</taxon>
        <taxon>Arachnida</taxon>
        <taxon>Acari</taxon>
        <taxon>Acariformes</taxon>
        <taxon>Sarcoptiformes</taxon>
        <taxon>Astigmata</taxon>
        <taxon>Glycyphagoidea</taxon>
        <taxon>Echimyopodidae</taxon>
        <taxon>Blomia</taxon>
    </lineage>
</organism>
<dbReference type="InterPro" id="IPR046349">
    <property type="entry name" value="C1-like_sf"/>
</dbReference>
<feature type="region of interest" description="Disordered" evidence="3">
    <location>
        <begin position="172"/>
        <end position="203"/>
    </location>
</feature>